<feature type="domain" description="AB hydrolase-1" evidence="3">
    <location>
        <begin position="43"/>
        <end position="273"/>
    </location>
</feature>
<dbReference type="PANTHER" id="PTHR43798">
    <property type="entry name" value="MONOACYLGLYCEROL LIPASE"/>
    <property type="match status" value="1"/>
</dbReference>
<feature type="signal peptide" evidence="2">
    <location>
        <begin position="1"/>
        <end position="24"/>
    </location>
</feature>
<dbReference type="Proteomes" id="UP001597115">
    <property type="component" value="Unassembled WGS sequence"/>
</dbReference>
<sequence length="281" mass="29473">MDRRTFLEGCATAAALGLAGEAMAAAFSSTRLSIEVRGNGPDVILIPGLTNGRSVWNGTVSAVPGYRYHLVQVAGFAGDPARGNAEGQVVASVANEIARYIVEAGLRRPALIGHSMGGIVALMVAARFPARIGKVMAVDILPAPASGFGFAGTQIKPFADALFQTLTASPQGRTMLDSLIGSFGGSGFANGRSDSAVVARATHELATMDLTPELPRIAAPLTVVYAAPADPQDAAAVDRLYRTSYAPARKAQLRRVPGSGHMIMYDQPQRFYAEVRQFLGK</sequence>
<dbReference type="PANTHER" id="PTHR43798:SF31">
    <property type="entry name" value="AB HYDROLASE SUPERFAMILY PROTEIN YCLE"/>
    <property type="match status" value="1"/>
</dbReference>
<evidence type="ECO:0000313" key="5">
    <source>
        <dbReference type="Proteomes" id="UP001597115"/>
    </source>
</evidence>
<evidence type="ECO:0000313" key="4">
    <source>
        <dbReference type="EMBL" id="MFD1610301.1"/>
    </source>
</evidence>
<organism evidence="4 5">
    <name type="scientific">Sphingomonas tabacisoli</name>
    <dbReference type="NCBI Taxonomy" id="2249466"/>
    <lineage>
        <taxon>Bacteria</taxon>
        <taxon>Pseudomonadati</taxon>
        <taxon>Pseudomonadota</taxon>
        <taxon>Alphaproteobacteria</taxon>
        <taxon>Sphingomonadales</taxon>
        <taxon>Sphingomonadaceae</taxon>
        <taxon>Sphingomonas</taxon>
    </lineage>
</organism>
<dbReference type="EMBL" id="JBHUDY010000001">
    <property type="protein sequence ID" value="MFD1610301.1"/>
    <property type="molecule type" value="Genomic_DNA"/>
</dbReference>
<name>A0ABW4HXH0_9SPHN</name>
<dbReference type="Pfam" id="PF12697">
    <property type="entry name" value="Abhydrolase_6"/>
    <property type="match status" value="1"/>
</dbReference>
<accession>A0ABW4HXH0</accession>
<dbReference type="SUPFAM" id="SSF53474">
    <property type="entry name" value="alpha/beta-Hydrolases"/>
    <property type="match status" value="1"/>
</dbReference>
<proteinExistence type="predicted"/>
<dbReference type="InterPro" id="IPR000073">
    <property type="entry name" value="AB_hydrolase_1"/>
</dbReference>
<dbReference type="Gene3D" id="3.40.50.1820">
    <property type="entry name" value="alpha/beta hydrolase"/>
    <property type="match status" value="1"/>
</dbReference>
<reference evidence="5" key="1">
    <citation type="journal article" date="2019" name="Int. J. Syst. Evol. Microbiol.">
        <title>The Global Catalogue of Microorganisms (GCM) 10K type strain sequencing project: providing services to taxonomists for standard genome sequencing and annotation.</title>
        <authorList>
            <consortium name="The Broad Institute Genomics Platform"/>
            <consortium name="The Broad Institute Genome Sequencing Center for Infectious Disease"/>
            <person name="Wu L."/>
            <person name="Ma J."/>
        </authorList>
    </citation>
    <scope>NUCLEOTIDE SEQUENCE [LARGE SCALE GENOMIC DNA]</scope>
    <source>
        <strain evidence="5">CGMCC 1.16275</strain>
    </source>
</reference>
<dbReference type="InterPro" id="IPR029058">
    <property type="entry name" value="AB_hydrolase_fold"/>
</dbReference>
<keyword evidence="1 4" id="KW-0378">Hydrolase</keyword>
<protein>
    <submittedName>
        <fullName evidence="4">Alpha/beta fold hydrolase</fullName>
    </submittedName>
</protein>
<dbReference type="GO" id="GO:0016787">
    <property type="term" value="F:hydrolase activity"/>
    <property type="evidence" value="ECO:0007669"/>
    <property type="project" value="UniProtKB-KW"/>
</dbReference>
<evidence type="ECO:0000256" key="2">
    <source>
        <dbReference type="SAM" id="SignalP"/>
    </source>
</evidence>
<evidence type="ECO:0000259" key="3">
    <source>
        <dbReference type="Pfam" id="PF12697"/>
    </source>
</evidence>
<dbReference type="InterPro" id="IPR050266">
    <property type="entry name" value="AB_hydrolase_sf"/>
</dbReference>
<gene>
    <name evidence="4" type="ORF">ACFSCW_00640</name>
</gene>
<evidence type="ECO:0000256" key="1">
    <source>
        <dbReference type="ARBA" id="ARBA00022801"/>
    </source>
</evidence>
<dbReference type="RefSeq" id="WP_380885849.1">
    <property type="nucleotide sequence ID" value="NZ_JBHUDY010000001.1"/>
</dbReference>
<keyword evidence="5" id="KW-1185">Reference proteome</keyword>
<keyword evidence="2" id="KW-0732">Signal</keyword>
<comment type="caution">
    <text evidence="4">The sequence shown here is derived from an EMBL/GenBank/DDBJ whole genome shotgun (WGS) entry which is preliminary data.</text>
</comment>
<feature type="chain" id="PRO_5045182714" evidence="2">
    <location>
        <begin position="25"/>
        <end position="281"/>
    </location>
</feature>